<protein>
    <submittedName>
        <fullName evidence="10">Aste57867_22225 protein</fullName>
    </submittedName>
</protein>
<accession>A0A485LJT2</accession>
<evidence type="ECO:0000256" key="1">
    <source>
        <dbReference type="ARBA" id="ARBA00006040"/>
    </source>
</evidence>
<dbReference type="GO" id="GO:0004222">
    <property type="term" value="F:metalloendopeptidase activity"/>
    <property type="evidence" value="ECO:0007669"/>
    <property type="project" value="InterPro"/>
</dbReference>
<comment type="similarity">
    <text evidence="1 7">Belongs to the peptidase M3 family.</text>
</comment>
<evidence type="ECO:0000256" key="7">
    <source>
        <dbReference type="RuleBase" id="RU003435"/>
    </source>
</evidence>
<evidence type="ECO:0000259" key="8">
    <source>
        <dbReference type="Pfam" id="PF01432"/>
    </source>
</evidence>
<keyword evidence="6 7" id="KW-0482">Metalloprotease</keyword>
<dbReference type="InterPro" id="IPR034005">
    <property type="entry name" value="M3A_DCP"/>
</dbReference>
<reference evidence="10 11" key="1">
    <citation type="submission" date="2019-03" db="EMBL/GenBank/DDBJ databases">
        <authorList>
            <person name="Gaulin E."/>
            <person name="Dumas B."/>
        </authorList>
    </citation>
    <scope>NUCLEOTIDE SEQUENCE [LARGE SCALE GENOMIC DNA]</scope>
    <source>
        <strain evidence="10">CBS 568.67</strain>
    </source>
</reference>
<gene>
    <name evidence="10" type="primary">Aste57867_22225</name>
    <name evidence="9" type="ORF">As57867_022156</name>
    <name evidence="10" type="ORF">ASTE57867_22225</name>
</gene>
<keyword evidence="4 7" id="KW-0378">Hydrolase</keyword>
<evidence type="ECO:0000256" key="4">
    <source>
        <dbReference type="ARBA" id="ARBA00022801"/>
    </source>
</evidence>
<reference evidence="9" key="2">
    <citation type="submission" date="2019-06" db="EMBL/GenBank/DDBJ databases">
        <title>Genomics analysis of Aphanomyces spp. identifies a new class of oomycete effector associated with host adaptation.</title>
        <authorList>
            <person name="Gaulin E."/>
        </authorList>
    </citation>
    <scope>NUCLEOTIDE SEQUENCE</scope>
    <source>
        <strain evidence="9">CBS 578.67</strain>
    </source>
</reference>
<evidence type="ECO:0000313" key="9">
    <source>
        <dbReference type="EMBL" id="KAF0685944.1"/>
    </source>
</evidence>
<dbReference type="OrthoDB" id="534666at2759"/>
<dbReference type="InterPro" id="IPR045090">
    <property type="entry name" value="Pept_M3A_M3B"/>
</dbReference>
<evidence type="ECO:0000313" key="11">
    <source>
        <dbReference type="Proteomes" id="UP000332933"/>
    </source>
</evidence>
<dbReference type="Pfam" id="PF01432">
    <property type="entry name" value="Peptidase_M3"/>
    <property type="match status" value="1"/>
</dbReference>
<dbReference type="Proteomes" id="UP000332933">
    <property type="component" value="Unassembled WGS sequence"/>
</dbReference>
<proteinExistence type="inferred from homology"/>
<organism evidence="10 11">
    <name type="scientific">Aphanomyces stellatus</name>
    <dbReference type="NCBI Taxonomy" id="120398"/>
    <lineage>
        <taxon>Eukaryota</taxon>
        <taxon>Sar</taxon>
        <taxon>Stramenopiles</taxon>
        <taxon>Oomycota</taxon>
        <taxon>Saprolegniomycetes</taxon>
        <taxon>Saprolegniales</taxon>
        <taxon>Verrucalvaceae</taxon>
        <taxon>Aphanomyces</taxon>
    </lineage>
</organism>
<evidence type="ECO:0000256" key="3">
    <source>
        <dbReference type="ARBA" id="ARBA00022723"/>
    </source>
</evidence>
<dbReference type="SUPFAM" id="SSF55486">
    <property type="entry name" value="Metalloproteases ('zincins'), catalytic domain"/>
    <property type="match status" value="1"/>
</dbReference>
<keyword evidence="3 7" id="KW-0479">Metal-binding</keyword>
<dbReference type="Gene3D" id="1.10.1370.10">
    <property type="entry name" value="Neurolysin, domain 3"/>
    <property type="match status" value="1"/>
</dbReference>
<comment type="cofactor">
    <cofactor evidence="7">
        <name>Zn(2+)</name>
        <dbReference type="ChEBI" id="CHEBI:29105"/>
    </cofactor>
    <text evidence="7">Binds 1 zinc ion.</text>
</comment>
<dbReference type="GO" id="GO:0046872">
    <property type="term" value="F:metal ion binding"/>
    <property type="evidence" value="ECO:0007669"/>
    <property type="project" value="UniProtKB-UniRule"/>
</dbReference>
<dbReference type="InterPro" id="IPR024077">
    <property type="entry name" value="Neurolysin/TOP_dom2"/>
</dbReference>
<evidence type="ECO:0000313" key="10">
    <source>
        <dbReference type="EMBL" id="VFT98892.1"/>
    </source>
</evidence>
<dbReference type="GO" id="GO:0006518">
    <property type="term" value="P:peptide metabolic process"/>
    <property type="evidence" value="ECO:0007669"/>
    <property type="project" value="TreeGrafter"/>
</dbReference>
<dbReference type="PANTHER" id="PTHR11804:SF83">
    <property type="entry name" value="LD37516P"/>
    <property type="match status" value="1"/>
</dbReference>
<dbReference type="InterPro" id="IPR001567">
    <property type="entry name" value="Pept_M3A_M3B_dom"/>
</dbReference>
<dbReference type="PANTHER" id="PTHR11804">
    <property type="entry name" value="PROTEASE M3 THIMET OLIGOPEPTIDASE-RELATED"/>
    <property type="match status" value="1"/>
</dbReference>
<dbReference type="CDD" id="cd06456">
    <property type="entry name" value="M3A_DCP"/>
    <property type="match status" value="1"/>
</dbReference>
<evidence type="ECO:0000256" key="6">
    <source>
        <dbReference type="ARBA" id="ARBA00023049"/>
    </source>
</evidence>
<dbReference type="Gene3D" id="3.40.390.10">
    <property type="entry name" value="Collagenase (Catalytic Domain)"/>
    <property type="match status" value="1"/>
</dbReference>
<dbReference type="GO" id="GO:0006508">
    <property type="term" value="P:proteolysis"/>
    <property type="evidence" value="ECO:0007669"/>
    <property type="project" value="UniProtKB-KW"/>
</dbReference>
<evidence type="ECO:0000256" key="2">
    <source>
        <dbReference type="ARBA" id="ARBA00022670"/>
    </source>
</evidence>
<dbReference type="EMBL" id="VJMH01007023">
    <property type="protein sequence ID" value="KAF0685944.1"/>
    <property type="molecule type" value="Genomic_DNA"/>
</dbReference>
<keyword evidence="2 7" id="KW-0645">Protease</keyword>
<dbReference type="EMBL" id="CAADRA010007049">
    <property type="protein sequence ID" value="VFT98892.1"/>
    <property type="molecule type" value="Genomic_DNA"/>
</dbReference>
<dbReference type="InterPro" id="IPR024079">
    <property type="entry name" value="MetalloPept_cat_dom_sf"/>
</dbReference>
<dbReference type="AlphaFoldDB" id="A0A485LJT2"/>
<keyword evidence="11" id="KW-1185">Reference proteome</keyword>
<feature type="domain" description="Peptidase M3A/M3B catalytic" evidence="8">
    <location>
        <begin position="58"/>
        <end position="525"/>
    </location>
</feature>
<evidence type="ECO:0000256" key="5">
    <source>
        <dbReference type="ARBA" id="ARBA00022833"/>
    </source>
</evidence>
<name>A0A485LJT2_9STRA</name>
<sequence length="528" mass="58554">MYSFHNFLCSVTKTQLAGLPQSTLSLLAQNAIAGGSKHAAATTGPWKLSLDRPVYVAVMKHCTNASLRKQMFRANASKGSTPPHDNSATLVEILRLRQERALLLGFKSFAELTLADKMASSVSEVETLLADLKQRAMPKARAELVRLQEYATSHGHTGALQLWDVDFWSERMRVDEYNLDDEVVKEYFPLARVLAGMFELTLQLFGVQIEVADAGAMETWHPDVLVFNMHAMEQPGTPVIGHFYLDPFVRSDDKVPGSWMNIIACRSKVLRTTTASVRLPVFSISLNQTPPVDGANDSLMAFSDVEHLFHSFGYGLKAALVASDYTAASNWNGLEWDAMEIVSQFMENFIYHRPTVQLISSHVVTGASLPDALFHKCVAARTFMSANKLLRQLYLAHIDLSLHHDVDLTSNDAQHHAAAVFGVQARLAAEYCVLPPLPDDRYLCTFTHLFGGSYAASYYSYQWSGVLSADAFGAFEEASSISEWEAMGRKFRDTMLALMGPQHPMDVFAKFRGRPPTSDALLQLCGLD</sequence>
<keyword evidence="5 7" id="KW-0862">Zinc</keyword>